<comment type="caution">
    <text evidence="3">The sequence shown here is derived from an EMBL/GenBank/DDBJ whole genome shotgun (WGS) entry which is preliminary data.</text>
</comment>
<dbReference type="EMBL" id="QNGE01001330">
    <property type="protein sequence ID" value="KAA3677826.1"/>
    <property type="molecule type" value="Genomic_DNA"/>
</dbReference>
<feature type="domain" description="Ras-associating" evidence="2">
    <location>
        <begin position="174"/>
        <end position="229"/>
    </location>
</feature>
<organism evidence="3 4">
    <name type="scientific">Paragonimus westermani</name>
    <dbReference type="NCBI Taxonomy" id="34504"/>
    <lineage>
        <taxon>Eukaryota</taxon>
        <taxon>Metazoa</taxon>
        <taxon>Spiralia</taxon>
        <taxon>Lophotrochozoa</taxon>
        <taxon>Platyhelminthes</taxon>
        <taxon>Trematoda</taxon>
        <taxon>Digenea</taxon>
        <taxon>Plagiorchiida</taxon>
        <taxon>Troglotremata</taxon>
        <taxon>Troglotrematidae</taxon>
        <taxon>Paragonimus</taxon>
    </lineage>
</organism>
<keyword evidence="4" id="KW-1185">Reference proteome</keyword>
<feature type="non-terminal residue" evidence="3">
    <location>
        <position position="1"/>
    </location>
</feature>
<proteinExistence type="predicted"/>
<dbReference type="Proteomes" id="UP000324629">
    <property type="component" value="Unassembled WGS sequence"/>
</dbReference>
<dbReference type="PANTHER" id="PTHR11243:SF23">
    <property type="entry name" value="LD06925P"/>
    <property type="match status" value="1"/>
</dbReference>
<dbReference type="InterPro" id="IPR029071">
    <property type="entry name" value="Ubiquitin-like_domsf"/>
</dbReference>
<accession>A0A5J4NQD8</accession>
<dbReference type="Pfam" id="PF21989">
    <property type="entry name" value="RA_2"/>
    <property type="match status" value="1"/>
</dbReference>
<dbReference type="PROSITE" id="PS50200">
    <property type="entry name" value="RA"/>
    <property type="match status" value="1"/>
</dbReference>
<gene>
    <name evidence="3" type="ORF">DEA37_0001876</name>
</gene>
<dbReference type="InterPro" id="IPR039664">
    <property type="entry name" value="GRB/APBB1IP"/>
</dbReference>
<protein>
    <recommendedName>
        <fullName evidence="2">Ras-associating domain-containing protein</fullName>
    </recommendedName>
</protein>
<dbReference type="PANTHER" id="PTHR11243">
    <property type="entry name" value="GROWTH FACTOR RECEPTOR-BOUND PROTEIN"/>
    <property type="match status" value="1"/>
</dbReference>
<evidence type="ECO:0000259" key="2">
    <source>
        <dbReference type="PROSITE" id="PS50200"/>
    </source>
</evidence>
<reference evidence="3 4" key="1">
    <citation type="journal article" date="2019" name="Gigascience">
        <title>Whole-genome sequence of the oriental lung fluke Paragonimus westermani.</title>
        <authorList>
            <person name="Oey H."/>
            <person name="Zakrzewski M."/>
            <person name="Narain K."/>
            <person name="Devi K.R."/>
            <person name="Agatsuma T."/>
            <person name="Nawaratna S."/>
            <person name="Gobert G.N."/>
            <person name="Jones M.K."/>
            <person name="Ragan M.A."/>
            <person name="McManus D.P."/>
            <person name="Krause L."/>
        </authorList>
    </citation>
    <scope>NUCLEOTIDE SEQUENCE [LARGE SCALE GENOMIC DNA]</scope>
    <source>
        <strain evidence="3 4">IND2009</strain>
    </source>
</reference>
<feature type="compositionally biased region" description="Polar residues" evidence="1">
    <location>
        <begin position="9"/>
        <end position="42"/>
    </location>
</feature>
<name>A0A5J4NQD8_9TREM</name>
<dbReference type="SUPFAM" id="SSF54236">
    <property type="entry name" value="Ubiquitin-like"/>
    <property type="match status" value="1"/>
</dbReference>
<dbReference type="InterPro" id="IPR000159">
    <property type="entry name" value="RA_dom"/>
</dbReference>
<dbReference type="Gene3D" id="3.10.20.90">
    <property type="entry name" value="Phosphatidylinositol 3-kinase Catalytic Subunit, Chain A, domain 1"/>
    <property type="match status" value="1"/>
</dbReference>
<feature type="region of interest" description="Disordered" evidence="1">
    <location>
        <begin position="1"/>
        <end position="47"/>
    </location>
</feature>
<evidence type="ECO:0000256" key="1">
    <source>
        <dbReference type="SAM" id="MobiDB-lite"/>
    </source>
</evidence>
<sequence>HPVVDTPIWTPSLNTIQPTQTEQSRDLGTTRTVSLNRSQSVGPSVRPKAKTGNFYNAISFPATLADIITAKTDSTSQAGAADVDCFSNHSKIPLFAGMASTVSQLDHNKLSTTFDQRWLNANKEHRFQTDMCHGSVSSPIHGSDIIKHQDPYKNLVRTEEERTEVQKPKTVSTTKVVLRVYQPDRTTKAVAIEAHTTAFEVLELLLEKNILPCSTKYALVEKIPSLKLEFFGPIMVQHPGYYIGKVHMLTDLLVLDVVILETTFKKSKPKRKPK</sequence>
<evidence type="ECO:0000313" key="3">
    <source>
        <dbReference type="EMBL" id="KAA3677826.1"/>
    </source>
</evidence>
<dbReference type="AlphaFoldDB" id="A0A5J4NQD8"/>
<evidence type="ECO:0000313" key="4">
    <source>
        <dbReference type="Proteomes" id="UP000324629"/>
    </source>
</evidence>
<dbReference type="GO" id="GO:0007165">
    <property type="term" value="P:signal transduction"/>
    <property type="evidence" value="ECO:0007669"/>
    <property type="project" value="InterPro"/>
</dbReference>